<protein>
    <submittedName>
        <fullName evidence="4">DUF2075 domain-containing protein</fullName>
    </submittedName>
</protein>
<name>A0A4S2AWX5_9BACE</name>
<sequence length="479" mass="54971">MAANKKITLKDGQQRAFELLQDFIRNKDKKVFILKGYAGTGKTTMMKVLIEELKRRNLHFSLLASTGRAAKILSNTTGQQAATVHGTIYKYNDLNQNLEELIQQREAKGVDSSGQLLLNFELNPVSHTKRTEEWYYIVDEASMISDKEDATAVQASFGSGRLLKDLLDYDSKGKFLFVGDACQLPPISQKVSPALSLQYFRDVFSILASEVELTEIVRQDKGNDIVLSSQKIRRLYANPQPWKWAKFPFRGCKNIHIVNSQVELIQLYIQRIKKKGLNNSTLLCYSNRQCDTITQIIRPSLNINSAELAIGDLLLVTQNNYISGLMNGDLVVVESVTHKEVRAGLTFLNVTVKELFTEKSYSQLMIADILYQNQINLSQIQQKELFIDFYKRMKLRGIRQGKDEFNRQMMQDPYLNALRAVFGYALTCHKAQGGEWEYVFLDIPRSVPCIEKPYVYQWIYTAMTRAKQELYIVDDFWVI</sequence>
<dbReference type="CDD" id="cd18809">
    <property type="entry name" value="SF1_C_RecD"/>
    <property type="match status" value="1"/>
</dbReference>
<dbReference type="GO" id="GO:0006310">
    <property type="term" value="P:DNA recombination"/>
    <property type="evidence" value="ECO:0007669"/>
    <property type="project" value="TreeGrafter"/>
</dbReference>
<dbReference type="GO" id="GO:0005524">
    <property type="term" value="F:ATP binding"/>
    <property type="evidence" value="ECO:0007669"/>
    <property type="project" value="UniProtKB-KW"/>
</dbReference>
<evidence type="ECO:0000256" key="1">
    <source>
        <dbReference type="ARBA" id="ARBA00022741"/>
    </source>
</evidence>
<accession>A0A4S2AWX5</accession>
<dbReference type="Proteomes" id="UP000305751">
    <property type="component" value="Unassembled WGS sequence"/>
</dbReference>
<dbReference type="PANTHER" id="PTHR43788:SF6">
    <property type="entry name" value="DNA HELICASE B"/>
    <property type="match status" value="1"/>
</dbReference>
<feature type="domain" description="UvrD-like helicase C-terminal" evidence="3">
    <location>
        <begin position="423"/>
        <end position="473"/>
    </location>
</feature>
<comment type="caution">
    <text evidence="4">The sequence shown here is derived from an EMBL/GenBank/DDBJ whole genome shotgun (WGS) entry which is preliminary data.</text>
</comment>
<gene>
    <name evidence="4" type="ORF">E5356_07465</name>
</gene>
<dbReference type="Gene3D" id="3.40.50.300">
    <property type="entry name" value="P-loop containing nucleotide triphosphate hydrolases"/>
    <property type="match status" value="2"/>
</dbReference>
<dbReference type="PANTHER" id="PTHR43788">
    <property type="entry name" value="DNA2/NAM7 HELICASE FAMILY MEMBER"/>
    <property type="match status" value="1"/>
</dbReference>
<organism evidence="4 5">
    <name type="scientific">Bacteroides acidifaciens</name>
    <dbReference type="NCBI Taxonomy" id="85831"/>
    <lineage>
        <taxon>Bacteria</taxon>
        <taxon>Pseudomonadati</taxon>
        <taxon>Bacteroidota</taxon>
        <taxon>Bacteroidia</taxon>
        <taxon>Bacteroidales</taxon>
        <taxon>Bacteroidaceae</taxon>
        <taxon>Bacteroides</taxon>
    </lineage>
</organism>
<dbReference type="InterPro" id="IPR027785">
    <property type="entry name" value="UvrD-like_helicase_C"/>
</dbReference>
<evidence type="ECO:0000313" key="4">
    <source>
        <dbReference type="EMBL" id="TGY06046.1"/>
    </source>
</evidence>
<evidence type="ECO:0000313" key="5">
    <source>
        <dbReference type="Proteomes" id="UP000305751"/>
    </source>
</evidence>
<proteinExistence type="predicted"/>
<dbReference type="InterPro" id="IPR050534">
    <property type="entry name" value="Coronavir_polyprotein_1ab"/>
</dbReference>
<dbReference type="EMBL" id="SRZA01000016">
    <property type="protein sequence ID" value="TGY06046.1"/>
    <property type="molecule type" value="Genomic_DNA"/>
</dbReference>
<dbReference type="Pfam" id="PF13604">
    <property type="entry name" value="AAA_30"/>
    <property type="match status" value="1"/>
</dbReference>
<dbReference type="SUPFAM" id="SSF52540">
    <property type="entry name" value="P-loop containing nucleoside triphosphate hydrolases"/>
    <property type="match status" value="2"/>
</dbReference>
<keyword evidence="5" id="KW-1185">Reference proteome</keyword>
<evidence type="ECO:0000259" key="3">
    <source>
        <dbReference type="Pfam" id="PF13538"/>
    </source>
</evidence>
<reference evidence="4 5" key="1">
    <citation type="submission" date="2019-04" db="EMBL/GenBank/DDBJ databases">
        <title>Microbes associate with the intestines of laboratory mice.</title>
        <authorList>
            <person name="Navarre W."/>
            <person name="Wong E."/>
            <person name="Huang K."/>
            <person name="Tropini C."/>
            <person name="Ng K."/>
            <person name="Yu B."/>
        </authorList>
    </citation>
    <scope>NUCLEOTIDE SEQUENCE [LARGE SCALE GENOMIC DNA]</scope>
    <source>
        <strain evidence="4 5">NM70_E10</strain>
    </source>
</reference>
<keyword evidence="2" id="KW-0067">ATP-binding</keyword>
<keyword evidence="1" id="KW-0547">Nucleotide-binding</keyword>
<dbReference type="InterPro" id="IPR027417">
    <property type="entry name" value="P-loop_NTPase"/>
</dbReference>
<dbReference type="AlphaFoldDB" id="A0A4S2AWX5"/>
<evidence type="ECO:0000256" key="2">
    <source>
        <dbReference type="ARBA" id="ARBA00022840"/>
    </source>
</evidence>
<dbReference type="Pfam" id="PF13538">
    <property type="entry name" value="UvrD_C_2"/>
    <property type="match status" value="1"/>
</dbReference>
<dbReference type="GO" id="GO:0009338">
    <property type="term" value="C:exodeoxyribonuclease V complex"/>
    <property type="evidence" value="ECO:0007669"/>
    <property type="project" value="TreeGrafter"/>
</dbReference>
<dbReference type="GO" id="GO:0017116">
    <property type="term" value="F:single-stranded DNA helicase activity"/>
    <property type="evidence" value="ECO:0007669"/>
    <property type="project" value="TreeGrafter"/>
</dbReference>
<dbReference type="RefSeq" id="WP_136014018.1">
    <property type="nucleotide sequence ID" value="NZ_CAJTBC010000024.1"/>
</dbReference>